<dbReference type="GO" id="GO:0003700">
    <property type="term" value="F:DNA-binding transcription factor activity"/>
    <property type="evidence" value="ECO:0007669"/>
    <property type="project" value="InterPro"/>
</dbReference>
<dbReference type="PATRIC" id="fig|536227.13.peg.635"/>
<dbReference type="PROSITE" id="PS00041">
    <property type="entry name" value="HTH_ARAC_FAMILY_1"/>
    <property type="match status" value="1"/>
</dbReference>
<dbReference type="SMART" id="SM00342">
    <property type="entry name" value="HTH_ARAC"/>
    <property type="match status" value="1"/>
</dbReference>
<keyword evidence="3" id="KW-0238">DNA-binding</keyword>
<sequence>MLKLLIADDEKYDRDSMISILTAAFEEHLEISEAKNGREAIEIAERIRPDIIITDIKMPGINGLKAVQEINKFLPNTYFIILTAYDYFDFAVEAVKNNVKQYILKPFSRTEIIEKIKEAVNFVNSEKEKRRLEIENQEKLYTLLPILENELSYSIINDTLYLTDYQTYKGYLGLDFKNGYSIVAQLKEAPKDENFKFQIGEYVKEYINHRYKAIGSYLFTYKLVYFIQLKNLKEEMNIEIKAEIKQNAVVLAVDIRREVKKIFGVFLHIGIGMCYEGFELLHKSYEEACSALEYKSGDKGIYYFGDINIAGKSQNIDREKVALFKAVEQYITDNIQEEIDLEKTAAKFNLSPYYFSRTFKEILGFNFSDYINIVRINKAKDFLITTSMAIKDVCYSVGYSEPNYFSKVFKKYSGVSPTEFKHNKQSSWNQMEY</sequence>
<dbReference type="Proteomes" id="UP000004198">
    <property type="component" value="Unassembled WGS sequence"/>
</dbReference>
<dbReference type="STRING" id="536227.Ccar_03015"/>
<dbReference type="InterPro" id="IPR001789">
    <property type="entry name" value="Sig_transdc_resp-reg_receiver"/>
</dbReference>
<organism evidence="9 10">
    <name type="scientific">Clostridium carboxidivorans P7</name>
    <dbReference type="NCBI Taxonomy" id="536227"/>
    <lineage>
        <taxon>Bacteria</taxon>
        <taxon>Bacillati</taxon>
        <taxon>Bacillota</taxon>
        <taxon>Clostridia</taxon>
        <taxon>Eubacteriales</taxon>
        <taxon>Clostridiaceae</taxon>
        <taxon>Clostridium</taxon>
    </lineage>
</organism>
<dbReference type="SMART" id="SM00448">
    <property type="entry name" value="REC"/>
    <property type="match status" value="1"/>
</dbReference>
<keyword evidence="10" id="KW-1185">Reference proteome</keyword>
<dbReference type="PROSITE" id="PS01124">
    <property type="entry name" value="HTH_ARAC_FAMILY_2"/>
    <property type="match status" value="1"/>
</dbReference>
<dbReference type="InterPro" id="IPR018060">
    <property type="entry name" value="HTH_AraC"/>
</dbReference>
<dbReference type="SUPFAM" id="SSF52172">
    <property type="entry name" value="CheY-like"/>
    <property type="match status" value="1"/>
</dbReference>
<evidence type="ECO:0000259" key="7">
    <source>
        <dbReference type="PROSITE" id="PS01124"/>
    </source>
</evidence>
<evidence type="ECO:0000313" key="9">
    <source>
        <dbReference type="EMBL" id="EET89470.1"/>
    </source>
</evidence>
<dbReference type="InterPro" id="IPR020449">
    <property type="entry name" value="Tscrpt_reg_AraC-type_HTH"/>
</dbReference>
<dbReference type="InterPro" id="IPR018062">
    <property type="entry name" value="HTH_AraC-typ_CS"/>
</dbReference>
<evidence type="ECO:0000256" key="2">
    <source>
        <dbReference type="ARBA" id="ARBA00023015"/>
    </source>
</evidence>
<dbReference type="CDD" id="cd17536">
    <property type="entry name" value="REC_YesN-like"/>
    <property type="match status" value="1"/>
</dbReference>
<dbReference type="PANTHER" id="PTHR43280:SF28">
    <property type="entry name" value="HTH-TYPE TRANSCRIPTIONAL ACTIVATOR RHAS"/>
    <property type="match status" value="1"/>
</dbReference>
<dbReference type="KEGG" id="cck:Ccar_03015"/>
<dbReference type="Gene3D" id="3.40.50.2300">
    <property type="match status" value="1"/>
</dbReference>
<dbReference type="AlphaFoldDB" id="C6PMK6"/>
<feature type="domain" description="Response regulatory" evidence="8">
    <location>
        <begin position="3"/>
        <end position="120"/>
    </location>
</feature>
<reference evidence="9 10" key="1">
    <citation type="submission" date="2009-06" db="EMBL/GenBank/DDBJ databases">
        <title>The draft genome of Clostridium carboxidivorans P7.</title>
        <authorList>
            <consortium name="US DOE Joint Genome Institute (JGI-PGF)"/>
            <person name="Lucas S."/>
            <person name="Copeland A."/>
            <person name="Lapidus A."/>
            <person name="Glavina del Rio T."/>
            <person name="Tice H."/>
            <person name="Bruce D."/>
            <person name="Goodwin L."/>
            <person name="Pitluck S."/>
            <person name="Larimer F."/>
            <person name="Land M.L."/>
            <person name="Hauser L."/>
            <person name="Hemme C.L."/>
        </authorList>
    </citation>
    <scope>NUCLEOTIDE SEQUENCE [LARGE SCALE GENOMIC DNA]</scope>
    <source>
        <strain evidence="9 10">P7</strain>
    </source>
</reference>
<protein>
    <recommendedName>
        <fullName evidence="1">Stage 0 sporulation protein A homolog</fullName>
    </recommendedName>
</protein>
<dbReference type="PANTHER" id="PTHR43280">
    <property type="entry name" value="ARAC-FAMILY TRANSCRIPTIONAL REGULATOR"/>
    <property type="match status" value="1"/>
</dbReference>
<dbReference type="eggNOG" id="COG4753">
    <property type="taxonomic scope" value="Bacteria"/>
</dbReference>
<comment type="caution">
    <text evidence="9">The sequence shown here is derived from an EMBL/GenBank/DDBJ whole genome shotgun (WGS) entry which is preliminary data.</text>
</comment>
<comment type="function">
    <text evidence="5">May play the central regulatory role in sporulation. It may be an element of the effector pathway responsible for the activation of sporulation genes in response to nutritional stress. Spo0A may act in concert with spo0H (a sigma factor) to control the expression of some genes that are critical to the sporulation process.</text>
</comment>
<dbReference type="GO" id="GO:0043565">
    <property type="term" value="F:sequence-specific DNA binding"/>
    <property type="evidence" value="ECO:0007669"/>
    <property type="project" value="InterPro"/>
</dbReference>
<dbReference type="SUPFAM" id="SSF46689">
    <property type="entry name" value="Homeodomain-like"/>
    <property type="match status" value="2"/>
</dbReference>
<dbReference type="eggNOG" id="COG2207">
    <property type="taxonomic scope" value="Bacteria"/>
</dbReference>
<dbReference type="Pfam" id="PF00072">
    <property type="entry name" value="Response_reg"/>
    <property type="match status" value="1"/>
</dbReference>
<evidence type="ECO:0000256" key="1">
    <source>
        <dbReference type="ARBA" id="ARBA00018672"/>
    </source>
</evidence>
<dbReference type="EMBL" id="ACVI01000001">
    <property type="protein sequence ID" value="EET89470.1"/>
    <property type="molecule type" value="Genomic_DNA"/>
</dbReference>
<dbReference type="GO" id="GO:0000160">
    <property type="term" value="P:phosphorelay signal transduction system"/>
    <property type="evidence" value="ECO:0007669"/>
    <property type="project" value="InterPro"/>
</dbReference>
<proteinExistence type="predicted"/>
<evidence type="ECO:0000313" key="10">
    <source>
        <dbReference type="Proteomes" id="UP000004198"/>
    </source>
</evidence>
<keyword evidence="2" id="KW-0805">Transcription regulation</keyword>
<dbReference type="Gene3D" id="1.10.10.60">
    <property type="entry name" value="Homeodomain-like"/>
    <property type="match status" value="2"/>
</dbReference>
<name>C6PMK6_9CLOT</name>
<evidence type="ECO:0000256" key="4">
    <source>
        <dbReference type="ARBA" id="ARBA00023163"/>
    </source>
</evidence>
<keyword evidence="6" id="KW-0597">Phosphoprotein</keyword>
<dbReference type="InterPro" id="IPR011006">
    <property type="entry name" value="CheY-like_superfamily"/>
</dbReference>
<accession>C6PMK6</accession>
<evidence type="ECO:0000259" key="8">
    <source>
        <dbReference type="PROSITE" id="PS50110"/>
    </source>
</evidence>
<dbReference type="PRINTS" id="PR00032">
    <property type="entry name" value="HTHARAC"/>
</dbReference>
<evidence type="ECO:0000256" key="3">
    <source>
        <dbReference type="ARBA" id="ARBA00023125"/>
    </source>
</evidence>
<dbReference type="Pfam" id="PF12833">
    <property type="entry name" value="HTH_18"/>
    <property type="match status" value="1"/>
</dbReference>
<dbReference type="RefSeq" id="WP_007058944.1">
    <property type="nucleotide sequence ID" value="NZ_ACVI01000001.1"/>
</dbReference>
<dbReference type="PROSITE" id="PS50110">
    <property type="entry name" value="RESPONSE_REGULATORY"/>
    <property type="match status" value="1"/>
</dbReference>
<feature type="domain" description="HTH araC/xylS-type" evidence="7">
    <location>
        <begin position="325"/>
        <end position="423"/>
    </location>
</feature>
<feature type="modified residue" description="4-aspartylphosphate" evidence="6">
    <location>
        <position position="55"/>
    </location>
</feature>
<dbReference type="InterPro" id="IPR009057">
    <property type="entry name" value="Homeodomain-like_sf"/>
</dbReference>
<evidence type="ECO:0000256" key="6">
    <source>
        <dbReference type="PROSITE-ProRule" id="PRU00169"/>
    </source>
</evidence>
<keyword evidence="4" id="KW-0804">Transcription</keyword>
<dbReference type="OrthoDB" id="9794370at2"/>
<gene>
    <name evidence="9" type="ORF">CcarbDRAFT_0059</name>
</gene>
<evidence type="ECO:0000256" key="5">
    <source>
        <dbReference type="ARBA" id="ARBA00024867"/>
    </source>
</evidence>